<reference evidence="2 3" key="1">
    <citation type="submission" date="2012-08" db="EMBL/GenBank/DDBJ databases">
        <title>Whole genome shotgun sequence of Gordonia rubripertincta NBRC 101908.</title>
        <authorList>
            <person name="Takarada H."/>
            <person name="Hosoyama A."/>
            <person name="Tsuchikane K."/>
            <person name="Katsumata H."/>
            <person name="Baba S."/>
            <person name="Ohji S."/>
            <person name="Yamazaki S."/>
            <person name="Fujita N."/>
        </authorList>
    </citation>
    <scope>NUCLEOTIDE SEQUENCE [LARGE SCALE GENOMIC DNA]</scope>
    <source>
        <strain evidence="2 3">NBRC 101908</strain>
    </source>
</reference>
<accession>A0ABQ0I0C8</accession>
<keyword evidence="1" id="KW-1133">Transmembrane helix</keyword>
<keyword evidence="1" id="KW-0472">Membrane</keyword>
<evidence type="ECO:0000256" key="1">
    <source>
        <dbReference type="SAM" id="Phobius"/>
    </source>
</evidence>
<feature type="transmembrane region" description="Helical" evidence="1">
    <location>
        <begin position="227"/>
        <end position="247"/>
    </location>
</feature>
<gene>
    <name evidence="2" type="ORF">GORBP_122_00630</name>
</gene>
<feature type="transmembrane region" description="Helical" evidence="1">
    <location>
        <begin position="160"/>
        <end position="179"/>
    </location>
</feature>
<keyword evidence="1" id="KW-0812">Transmembrane</keyword>
<feature type="transmembrane region" description="Helical" evidence="1">
    <location>
        <begin position="69"/>
        <end position="90"/>
    </location>
</feature>
<feature type="transmembrane region" description="Helical" evidence="1">
    <location>
        <begin position="191"/>
        <end position="215"/>
    </location>
</feature>
<dbReference type="PANTHER" id="PTHR40761:SF1">
    <property type="entry name" value="CONSERVED INTEGRAL MEMBRANE ALANINE VALINE AND LEUCINE RICH PROTEIN-RELATED"/>
    <property type="match status" value="1"/>
</dbReference>
<dbReference type="EMBL" id="BAHB01000122">
    <property type="protein sequence ID" value="GAB87984.1"/>
    <property type="molecule type" value="Genomic_DNA"/>
</dbReference>
<evidence type="ECO:0008006" key="4">
    <source>
        <dbReference type="Google" id="ProtNLM"/>
    </source>
</evidence>
<organism evidence="2 3">
    <name type="scientific">Gordonia rubripertincta NBRC 101908</name>
    <dbReference type="NCBI Taxonomy" id="1077975"/>
    <lineage>
        <taxon>Bacteria</taxon>
        <taxon>Bacillati</taxon>
        <taxon>Actinomycetota</taxon>
        <taxon>Actinomycetes</taxon>
        <taxon>Mycobacteriales</taxon>
        <taxon>Gordoniaceae</taxon>
        <taxon>Gordonia</taxon>
    </lineage>
</organism>
<feature type="transmembrane region" description="Helical" evidence="1">
    <location>
        <begin position="96"/>
        <end position="117"/>
    </location>
</feature>
<sequence length="329" mass="34234">MVVECTPSALVADVATPGATGPAGARLGRGVRPASTLVDVHTWVPALLAVLAALLIAAGTVLRQRASRVNGAITAGWWVGAAIALCGFGLQASALGLGSILLVQPLVVLAVLFALPLEAWADHRHPARVEWAWGGVLVACVATFLLVSRPEPSLRRPDALLLWGTVGAVVGIVVGLVLLARRSSPHYKALFYGLVAGTMFGVSALLIKAVIYQITHEFWRTFVQPEIYLFVLVVVGAVVAQQLGFGAGDLQTSFPSMTVAEPAVAMVLGVLLLGENLNVSVPTAMFLGIVLAIMIRAVCELAKLSAVRGYEQAVAAEAEMPPTAGRSAA</sequence>
<comment type="caution">
    <text evidence="2">The sequence shown here is derived from an EMBL/GenBank/DDBJ whole genome shotgun (WGS) entry which is preliminary data.</text>
</comment>
<dbReference type="PANTHER" id="PTHR40761">
    <property type="entry name" value="CONSERVED INTEGRAL MEMBRANE ALANINE VALINE AND LEUCINE RICH PROTEIN-RELATED"/>
    <property type="match status" value="1"/>
</dbReference>
<feature type="transmembrane region" description="Helical" evidence="1">
    <location>
        <begin position="129"/>
        <end position="148"/>
    </location>
</feature>
<evidence type="ECO:0000313" key="3">
    <source>
        <dbReference type="Proteomes" id="UP000010744"/>
    </source>
</evidence>
<dbReference type="Proteomes" id="UP000010744">
    <property type="component" value="Unassembled WGS sequence"/>
</dbReference>
<keyword evidence="3" id="KW-1185">Reference proteome</keyword>
<evidence type="ECO:0000313" key="2">
    <source>
        <dbReference type="EMBL" id="GAB87984.1"/>
    </source>
</evidence>
<dbReference type="NCBIfam" id="NF038012">
    <property type="entry name" value="DMT_1"/>
    <property type="match status" value="1"/>
</dbReference>
<protein>
    <recommendedName>
        <fullName evidence="4">DMT family transporter</fullName>
    </recommendedName>
</protein>
<feature type="transmembrane region" description="Helical" evidence="1">
    <location>
        <begin position="43"/>
        <end position="62"/>
    </location>
</feature>
<proteinExistence type="predicted"/>
<name>A0ABQ0I0C8_GORRU</name>
<feature type="transmembrane region" description="Helical" evidence="1">
    <location>
        <begin position="279"/>
        <end position="299"/>
    </location>
</feature>
<feature type="transmembrane region" description="Helical" evidence="1">
    <location>
        <begin position="254"/>
        <end position="273"/>
    </location>
</feature>